<dbReference type="GO" id="GO:0005730">
    <property type="term" value="C:nucleolus"/>
    <property type="evidence" value="ECO:0007669"/>
    <property type="project" value="TreeGrafter"/>
</dbReference>
<evidence type="ECO:0000313" key="8">
    <source>
        <dbReference type="EMBL" id="EIW12342.1"/>
    </source>
</evidence>
<accession>N1P9T5</accession>
<reference evidence="8" key="1">
    <citation type="submission" date="2012-03" db="EMBL/GenBank/DDBJ databases">
        <title>De novo sequencing, assembly and analysis of the genome of the laboratory strain Saccharomyces cerevisiae CEN.PK113-7D, a model for modern industrial biotechnology.</title>
        <authorList>
            <person name="Nijkamp J.F."/>
            <person name="van den Broek M.A."/>
            <person name="Datema E."/>
            <person name="de Kok S."/>
            <person name="Bosman L."/>
            <person name="Luttink M.A."/>
            <person name="Daran-Lapujade P."/>
            <person name="Vongsangnak W."/>
            <person name="Nielsen J."/>
            <person name="Heijne W.H.M."/>
            <person name="Klaassen P."/>
            <person name="Platt D."/>
            <person name="Paddon C.J."/>
            <person name="Koetter P."/>
            <person name="van Ham R.C."/>
            <person name="Reinders M.J.T."/>
            <person name="Pronk J.T."/>
            <person name="de Ridder D."/>
            <person name="Daran J.-M."/>
        </authorList>
    </citation>
    <scope>NUCLEOTIDE SEQUENCE</scope>
    <source>
        <strain evidence="8">CEN.PK113-7D</strain>
    </source>
</reference>
<evidence type="ECO:0000256" key="6">
    <source>
        <dbReference type="ARBA" id="ARBA00023242"/>
    </source>
</evidence>
<dbReference type="OrthoDB" id="4068492at2759"/>
<dbReference type="PANTHER" id="PTHR28280">
    <property type="entry name" value="SHUTTLING PRE-60S FACTOR ECM1"/>
    <property type="match status" value="1"/>
</dbReference>
<sequence>MWEQRRQKVVFSLTILVRYRLKQSMAKKISKNSRAARQSDALEPEVKDLSELPRAEKTDLTNILIRTAAKNEALLEAKISKKANKSKRGKKLNKKALEDKLANSISSMDRDRLVKALNFTNRLDGKIAKSISRAKYIQNTRKAGWDSTNETIKKELAFLNGGLSVQAKSASEGNAEKEDEEIPEVFDSLAEDNTVQKTPTNRFGVLPDDVEE</sequence>
<name>N1P9T5_YEASC</name>
<feature type="region of interest" description="Disordered" evidence="7">
    <location>
        <begin position="188"/>
        <end position="212"/>
    </location>
</feature>
<evidence type="ECO:0000256" key="5">
    <source>
        <dbReference type="ARBA" id="ARBA00022517"/>
    </source>
</evidence>
<keyword evidence="3" id="KW-0813">Transport</keyword>
<feature type="compositionally biased region" description="Polar residues" evidence="7">
    <location>
        <begin position="191"/>
        <end position="201"/>
    </location>
</feature>
<keyword evidence="6" id="KW-0539">Nucleus</keyword>
<dbReference type="InterPro" id="IPR022784">
    <property type="entry name" value="Ribosome_bgen_Alb1"/>
</dbReference>
<dbReference type="PANTHER" id="PTHR28280:SF1">
    <property type="entry name" value="SHUTTLING PRE-60S FACTOR ECM1"/>
    <property type="match status" value="1"/>
</dbReference>
<dbReference type="GO" id="GO:0030687">
    <property type="term" value="C:preribosome, large subunit precursor"/>
    <property type="evidence" value="ECO:0007669"/>
    <property type="project" value="TreeGrafter"/>
</dbReference>
<dbReference type="InterPro" id="IPR053278">
    <property type="entry name" value="Pre-60S_factor_ECM1"/>
</dbReference>
<proteinExistence type="predicted"/>
<keyword evidence="5" id="KW-0690">Ribosome biogenesis</keyword>
<evidence type="ECO:0000256" key="3">
    <source>
        <dbReference type="ARBA" id="ARBA00022448"/>
    </source>
</evidence>
<organism evidence="8">
    <name type="scientific">Saccharomyces cerevisiae (strain CEN.PK113-7D)</name>
    <name type="common">Baker's yeast</name>
    <dbReference type="NCBI Taxonomy" id="889517"/>
    <lineage>
        <taxon>Eukaryota</taxon>
        <taxon>Fungi</taxon>
        <taxon>Dikarya</taxon>
        <taxon>Ascomycota</taxon>
        <taxon>Saccharomycotina</taxon>
        <taxon>Saccharomycetes</taxon>
        <taxon>Saccharomycetales</taxon>
        <taxon>Saccharomycetaceae</taxon>
        <taxon>Saccharomyces</taxon>
    </lineage>
</organism>
<dbReference type="EMBL" id="CM001522">
    <property type="protein sequence ID" value="EIW12342.1"/>
    <property type="molecule type" value="Genomic_DNA"/>
</dbReference>
<evidence type="ECO:0000256" key="4">
    <source>
        <dbReference type="ARBA" id="ARBA00022490"/>
    </source>
</evidence>
<feature type="region of interest" description="Disordered" evidence="7">
    <location>
        <begin position="28"/>
        <end position="48"/>
    </location>
</feature>
<dbReference type="AlphaFoldDB" id="N1P9T5"/>
<dbReference type="HOGENOM" id="CLU_090725_0_0_1"/>
<evidence type="ECO:0000256" key="2">
    <source>
        <dbReference type="ARBA" id="ARBA00004496"/>
    </source>
</evidence>
<dbReference type="Pfam" id="PF09135">
    <property type="entry name" value="Alb1"/>
    <property type="match status" value="1"/>
</dbReference>
<dbReference type="Proteomes" id="UP000013192">
    <property type="component" value="Chromosome I"/>
</dbReference>
<evidence type="ECO:0000256" key="7">
    <source>
        <dbReference type="SAM" id="MobiDB-lite"/>
    </source>
</evidence>
<dbReference type="SMR" id="N1P9T5"/>
<evidence type="ECO:0000256" key="1">
    <source>
        <dbReference type="ARBA" id="ARBA00004123"/>
    </source>
</evidence>
<dbReference type="GO" id="GO:0005737">
    <property type="term" value="C:cytoplasm"/>
    <property type="evidence" value="ECO:0007669"/>
    <property type="project" value="UniProtKB-SubCell"/>
</dbReference>
<comment type="subcellular location">
    <subcellularLocation>
        <location evidence="2">Cytoplasm</location>
    </subcellularLocation>
    <subcellularLocation>
        <location evidence="1">Nucleus</location>
    </subcellularLocation>
</comment>
<gene>
    <name evidence="8" type="ORF">CENPK1137D_4960</name>
</gene>
<keyword evidence="4" id="KW-0963">Cytoplasm</keyword>
<protein>
    <submittedName>
        <fullName evidence="8">Ecm1p</fullName>
    </submittedName>
</protein>
<dbReference type="GO" id="GO:0000055">
    <property type="term" value="P:ribosomal large subunit export from nucleus"/>
    <property type="evidence" value="ECO:0007669"/>
    <property type="project" value="TreeGrafter"/>
</dbReference>